<protein>
    <recommendedName>
        <fullName evidence="4">Retrotransposon Copia-like N-terminal domain-containing protein</fullName>
    </recommendedName>
</protein>
<organism evidence="2 3">
    <name type="scientific">Puccinia striiformis</name>
    <dbReference type="NCBI Taxonomy" id="27350"/>
    <lineage>
        <taxon>Eukaryota</taxon>
        <taxon>Fungi</taxon>
        <taxon>Dikarya</taxon>
        <taxon>Basidiomycota</taxon>
        <taxon>Pucciniomycotina</taxon>
        <taxon>Pucciniomycetes</taxon>
        <taxon>Pucciniales</taxon>
        <taxon>Pucciniaceae</taxon>
        <taxon>Puccinia</taxon>
    </lineage>
</organism>
<dbReference type="PANTHER" id="PTHR33246">
    <property type="entry name" value="CCHC-TYPE DOMAIN-CONTAINING PROTEIN"/>
    <property type="match status" value="1"/>
</dbReference>
<dbReference type="PANTHER" id="PTHR33246:SF51">
    <property type="entry name" value="MYB_SANT-LIKE DOMAIN-CONTAINING PROTEIN"/>
    <property type="match status" value="1"/>
</dbReference>
<reference evidence="3" key="2">
    <citation type="journal article" date="2018" name="BMC Genomics">
        <title>Genomic insights into host adaptation between the wheat stripe rust pathogen (Puccinia striiformis f. sp. tritici) and the barley stripe rust pathogen (Puccinia striiformis f. sp. hordei).</title>
        <authorList>
            <person name="Xia C."/>
            <person name="Wang M."/>
            <person name="Yin C."/>
            <person name="Cornejo O.E."/>
            <person name="Hulbert S.H."/>
            <person name="Chen X."/>
        </authorList>
    </citation>
    <scope>NUCLEOTIDE SEQUENCE [LARGE SCALE GENOMIC DNA]</scope>
    <source>
        <strain evidence="3">93TX-2</strain>
    </source>
</reference>
<evidence type="ECO:0000256" key="1">
    <source>
        <dbReference type="SAM" id="MobiDB-lite"/>
    </source>
</evidence>
<proteinExistence type="predicted"/>
<dbReference type="VEuPathDB" id="FungiDB:PSHT_00077"/>
<gene>
    <name evidence="2" type="ORF">PSHT_00077</name>
</gene>
<evidence type="ECO:0000313" key="3">
    <source>
        <dbReference type="Proteomes" id="UP000238274"/>
    </source>
</evidence>
<keyword evidence="3" id="KW-1185">Reference proteome</keyword>
<dbReference type="Pfam" id="PF14223">
    <property type="entry name" value="Retrotran_gag_2"/>
    <property type="match status" value="1"/>
</dbReference>
<accession>A0A2S4WP24</accession>
<dbReference type="Proteomes" id="UP000238274">
    <property type="component" value="Unassembled WGS sequence"/>
</dbReference>
<evidence type="ECO:0008006" key="4">
    <source>
        <dbReference type="Google" id="ProtNLM"/>
    </source>
</evidence>
<comment type="caution">
    <text evidence="2">The sequence shown here is derived from an EMBL/GenBank/DDBJ whole genome shotgun (WGS) entry which is preliminary data.</text>
</comment>
<dbReference type="AlphaFoldDB" id="A0A2S4WP24"/>
<sequence length="451" mass="48852">MPSHDDPPHLASSGTNNNDSAKVAGIPRLTPPGPNTNFLSWRYVVRGYLASIGLAYVLDATEPKNRPATWAKDESTVSSFIARTIDELNIRFIMELGTDTPAIWAALHEAHQDSSAGGRMYWLRRLVTTKMTGDDIESHIDTMSSNAERLTALITKAKPLTVADIHATGLVNSLPVDWQPCISSFMNDDDVSPARIAAALKQESLRRKARREDETALVSAAKASAPDPASTRPPFNDKLYCTVCKIHGHNLLVCERAARILNNHDSSRRSVGDSSSRSEHSQRDRSSRKPQSGSDKGRSGNGSKYPSRDNPSSRAPVRAGLTTVVDLGEDSNEESDYSGSEYARNAAVASDNTECSRVSADANLDSGCSVSMTPHSSSVRHLKEDSTPSIWPITPWFDRQVSSLVVPGLREPLLSIAGLCDKSLQVVFTPTSCDIYDAATFQVSGSLASKL</sequence>
<name>A0A2S4WP24_9BASI</name>
<feature type="compositionally biased region" description="Polar residues" evidence="1">
    <location>
        <begin position="301"/>
        <end position="313"/>
    </location>
</feature>
<feature type="region of interest" description="Disordered" evidence="1">
    <location>
        <begin position="265"/>
        <end position="340"/>
    </location>
</feature>
<reference evidence="3" key="3">
    <citation type="journal article" date="2018" name="Mol. Plant Microbe Interact.">
        <title>Genome sequence resources for the wheat stripe rust pathogen (Puccinia striiformis f. sp. tritici) and the barley stripe rust pathogen (Puccinia striiformis f. sp. hordei).</title>
        <authorList>
            <person name="Xia C."/>
            <person name="Wang M."/>
            <person name="Yin C."/>
            <person name="Cornejo O.E."/>
            <person name="Hulbert S.H."/>
            <person name="Chen X."/>
        </authorList>
    </citation>
    <scope>NUCLEOTIDE SEQUENCE [LARGE SCALE GENOMIC DNA]</scope>
    <source>
        <strain evidence="3">93TX-2</strain>
    </source>
</reference>
<dbReference type="OrthoDB" id="2507040at2759"/>
<feature type="compositionally biased region" description="Acidic residues" evidence="1">
    <location>
        <begin position="327"/>
        <end position="336"/>
    </location>
</feature>
<feature type="compositionally biased region" description="Basic and acidic residues" evidence="1">
    <location>
        <begin position="265"/>
        <end position="287"/>
    </location>
</feature>
<reference evidence="2 3" key="1">
    <citation type="submission" date="2017-12" db="EMBL/GenBank/DDBJ databases">
        <title>Gene loss provides genomic basis for host adaptation in cereal stripe rust fungi.</title>
        <authorList>
            <person name="Xia C."/>
        </authorList>
    </citation>
    <scope>NUCLEOTIDE SEQUENCE [LARGE SCALE GENOMIC DNA]</scope>
    <source>
        <strain evidence="2 3">93TX-2</strain>
    </source>
</reference>
<evidence type="ECO:0000313" key="2">
    <source>
        <dbReference type="EMBL" id="POW23484.1"/>
    </source>
</evidence>
<feature type="region of interest" description="Disordered" evidence="1">
    <location>
        <begin position="1"/>
        <end position="29"/>
    </location>
</feature>
<dbReference type="EMBL" id="PKSM01000001">
    <property type="protein sequence ID" value="POW23484.1"/>
    <property type="molecule type" value="Genomic_DNA"/>
</dbReference>